<gene>
    <name evidence="1" type="ORF">AMJ83_09280</name>
</gene>
<reference evidence="1 2" key="1">
    <citation type="journal article" date="2015" name="Microbiome">
        <title>Genomic resolution of linkages in carbon, nitrogen, and sulfur cycling among widespread estuary sediment bacteria.</title>
        <authorList>
            <person name="Baker B.J."/>
            <person name="Lazar C.S."/>
            <person name="Teske A.P."/>
            <person name="Dick G.J."/>
        </authorList>
    </citation>
    <scope>NUCLEOTIDE SEQUENCE [LARGE SCALE GENOMIC DNA]</scope>
    <source>
        <strain evidence="1">SM23_42</strain>
    </source>
</reference>
<dbReference type="InterPro" id="IPR016024">
    <property type="entry name" value="ARM-type_fold"/>
</dbReference>
<evidence type="ECO:0008006" key="3">
    <source>
        <dbReference type="Google" id="ProtNLM"/>
    </source>
</evidence>
<proteinExistence type="predicted"/>
<dbReference type="STRING" id="1703779.AMJ83_09280"/>
<dbReference type="SUPFAM" id="SSF48371">
    <property type="entry name" value="ARM repeat"/>
    <property type="match status" value="1"/>
</dbReference>
<dbReference type="GO" id="GO:0016491">
    <property type="term" value="F:oxidoreductase activity"/>
    <property type="evidence" value="ECO:0007669"/>
    <property type="project" value="TreeGrafter"/>
</dbReference>
<evidence type="ECO:0000313" key="1">
    <source>
        <dbReference type="EMBL" id="KPK62938.1"/>
    </source>
</evidence>
<comment type="caution">
    <text evidence="1">The sequence shown here is derived from an EMBL/GenBank/DDBJ whole genome shotgun (WGS) entry which is preliminary data.</text>
</comment>
<dbReference type="InterPro" id="IPR011989">
    <property type="entry name" value="ARM-like"/>
</dbReference>
<dbReference type="AlphaFoldDB" id="A0A0S8FS95"/>
<dbReference type="SMART" id="SM00567">
    <property type="entry name" value="EZ_HEAT"/>
    <property type="match status" value="3"/>
</dbReference>
<dbReference type="Gene3D" id="1.25.10.10">
    <property type="entry name" value="Leucine-rich Repeat Variant"/>
    <property type="match status" value="2"/>
</dbReference>
<name>A0A0S8FS95_UNCW3</name>
<dbReference type="Pfam" id="PF13646">
    <property type="entry name" value="HEAT_2"/>
    <property type="match status" value="1"/>
</dbReference>
<accession>A0A0S8FS95</accession>
<dbReference type="PANTHER" id="PTHR12697">
    <property type="entry name" value="PBS LYASE HEAT-LIKE PROTEIN"/>
    <property type="match status" value="1"/>
</dbReference>
<organism evidence="1 2">
    <name type="scientific">candidate division WOR_3 bacterium SM23_42</name>
    <dbReference type="NCBI Taxonomy" id="1703779"/>
    <lineage>
        <taxon>Bacteria</taxon>
        <taxon>Bacteria division WOR-3</taxon>
    </lineage>
</organism>
<dbReference type="EMBL" id="LJUJ01000022">
    <property type="protein sequence ID" value="KPK62938.1"/>
    <property type="molecule type" value="Genomic_DNA"/>
</dbReference>
<dbReference type="InterPro" id="IPR004155">
    <property type="entry name" value="PBS_lyase_HEAT"/>
</dbReference>
<dbReference type="PANTHER" id="PTHR12697:SF5">
    <property type="entry name" value="DEOXYHYPUSINE HYDROXYLASE"/>
    <property type="match status" value="1"/>
</dbReference>
<protein>
    <recommendedName>
        <fullName evidence="3">HEAT repeat domain-containing protein</fullName>
    </recommendedName>
</protein>
<sequence>MDQLLVMELIKELAVGFKAARSYPTGHPVFDRAVSRAMSVLTRICAEHSKFSITLAEDGVVCQDVRLEIGKNPALISLVDNLRRKDITSISFTSAVKHDDIAHLYSVLASLQAQLGEHGDAAKMLKAQGTESIMINRTPAASVMKKDTSTKTHEEIIEAIRTLMEIVRRHGAVSESRGPFAIVLNDIEEVSKGDWHSYSEALSGVVDLLPLEKRVALLQDVQMKSFVLTLMSRLKAETLVELITNWERQGRKDCITKVMGVIEKEKFTEMVPNLKKKQINIYEYLTNASINILDDDVAAALTEEDIKVLVQPYYNALETHDAGLRVEALKSLIKLARRLVVDKKFDMATPIILRISVAIEQEAVDEAISQVMKDLQDLYAALTKHEQRDLCEKLVEPFGNISGRAGLSLDLRREIVKFLSATGNPSVLPMLFSFLWESGLYPEVRSAIQGFGRHAVNQAIQFLRDAEDFSVRMKLVDVLKNIGEPSIEVLRINLDAREWYLRRNIVRIFGEIGDPGVVTHLERMLRDEDQRVRLELVRTWGKLNYRDGLVKALNDKSVQVKGEALRGLRKFLDAEEVIDLLPGLSETGDEVYVELLKIIDEKKVFEAMNWIGDLLKRLEWRDDAPAKEIKELGVSALTKLDGDNAKMILLDLQKSKDKTLANFAAAALRRIG</sequence>
<dbReference type="Proteomes" id="UP000051373">
    <property type="component" value="Unassembled WGS sequence"/>
</dbReference>
<evidence type="ECO:0000313" key="2">
    <source>
        <dbReference type="Proteomes" id="UP000051373"/>
    </source>
</evidence>